<sequence>MIPSAEVRCGMGKPMSSYVTWASGHWFDCCNSYGAYNKYKWYNCQQMKMI</sequence>
<dbReference type="EMBL" id="GBRH01197844">
    <property type="protein sequence ID" value="JAE00052.1"/>
    <property type="molecule type" value="Transcribed_RNA"/>
</dbReference>
<dbReference type="AlphaFoldDB" id="A0A0A9EIZ7"/>
<proteinExistence type="predicted"/>
<accession>A0A0A9EIZ7</accession>
<name>A0A0A9EIZ7_ARUDO</name>
<reference evidence="1" key="2">
    <citation type="journal article" date="2015" name="Data Brief">
        <title>Shoot transcriptome of the giant reed, Arundo donax.</title>
        <authorList>
            <person name="Barrero R.A."/>
            <person name="Guerrero F.D."/>
            <person name="Moolhuijzen P."/>
            <person name="Goolsby J.A."/>
            <person name="Tidwell J."/>
            <person name="Bellgard S.E."/>
            <person name="Bellgard M.I."/>
        </authorList>
    </citation>
    <scope>NUCLEOTIDE SEQUENCE</scope>
    <source>
        <tissue evidence="1">Shoot tissue taken approximately 20 cm above the soil surface</tissue>
    </source>
</reference>
<organism evidence="1">
    <name type="scientific">Arundo donax</name>
    <name type="common">Giant reed</name>
    <name type="synonym">Donax arundinaceus</name>
    <dbReference type="NCBI Taxonomy" id="35708"/>
    <lineage>
        <taxon>Eukaryota</taxon>
        <taxon>Viridiplantae</taxon>
        <taxon>Streptophyta</taxon>
        <taxon>Embryophyta</taxon>
        <taxon>Tracheophyta</taxon>
        <taxon>Spermatophyta</taxon>
        <taxon>Magnoliopsida</taxon>
        <taxon>Liliopsida</taxon>
        <taxon>Poales</taxon>
        <taxon>Poaceae</taxon>
        <taxon>PACMAD clade</taxon>
        <taxon>Arundinoideae</taxon>
        <taxon>Arundineae</taxon>
        <taxon>Arundo</taxon>
    </lineage>
</organism>
<evidence type="ECO:0000313" key="1">
    <source>
        <dbReference type="EMBL" id="JAE00052.1"/>
    </source>
</evidence>
<protein>
    <submittedName>
        <fullName evidence="1">Uncharacterized protein</fullName>
    </submittedName>
</protein>
<reference evidence="1" key="1">
    <citation type="submission" date="2014-09" db="EMBL/GenBank/DDBJ databases">
        <authorList>
            <person name="Magalhaes I.L.F."/>
            <person name="Oliveira U."/>
            <person name="Santos F.R."/>
            <person name="Vidigal T.H.D.A."/>
            <person name="Brescovit A.D."/>
            <person name="Santos A.J."/>
        </authorList>
    </citation>
    <scope>NUCLEOTIDE SEQUENCE</scope>
    <source>
        <tissue evidence="1">Shoot tissue taken approximately 20 cm above the soil surface</tissue>
    </source>
</reference>